<feature type="compositionally biased region" description="Low complexity" evidence="1">
    <location>
        <begin position="291"/>
        <end position="301"/>
    </location>
</feature>
<dbReference type="AlphaFoldDB" id="A0A1M7UXA1"/>
<evidence type="ECO:0000256" key="1">
    <source>
        <dbReference type="SAM" id="MobiDB-lite"/>
    </source>
</evidence>
<sequence length="463" mass="50708">MTRARATRLLHIPDLDVAPDAAEARTAATIPKPPELTWWDWAVFLLHTAAEVEHALMVQYLYGAYSLADADFAGHAVPPDAAPRTAAWRNTITAIAREEMAHLLTEQNLLRFIGGPLNLEREDFPFRSLLYPFPLTLEPMSRTSLAKYVAAEMPADPGEEDIAEIVDRATGATGGMRPNRVGVLFDTLVDVFSDPAKLTDADLHPDSAADRQARPEDWFGFGRLIVRAVTTRAEAVAALRAIGEQGEGSALPSPGEPPAHFHQFLEIYRSFPETEYGGTPTWLPTRPVPTDPTTGPQPDGDPTAERNRITHPVTRTWAQLFDVRYRMLLVDLAHALSRPGPLVDDAGEPTPRGHLRDWAFLQMRGEELSGMRGVARLLTTRPAKADPAPGDPACGGAPFEMPYTLAIPDDEHSRWRLHLSLLDSSARLTADLAAAGETGDLLDELTRIDTAARTEVEKLLAAE</sequence>
<dbReference type="RefSeq" id="WP_072920607.1">
    <property type="nucleotide sequence ID" value="NZ_FRDM01000036.1"/>
</dbReference>
<evidence type="ECO:0000313" key="3">
    <source>
        <dbReference type="EMBL" id="SHN87661.1"/>
    </source>
</evidence>
<dbReference type="Proteomes" id="UP000184428">
    <property type="component" value="Unassembled WGS sequence"/>
</dbReference>
<evidence type="ECO:0000259" key="2">
    <source>
        <dbReference type="Pfam" id="PF12902"/>
    </source>
</evidence>
<name>A0A1M7UXA1_9ACTN</name>
<dbReference type="InterPro" id="IPR026820">
    <property type="entry name" value="VioB/RebD_dom"/>
</dbReference>
<dbReference type="Pfam" id="PF12902">
    <property type="entry name" value="Ferritin-like"/>
    <property type="match status" value="1"/>
</dbReference>
<accession>A0A1M7UXA1</accession>
<protein>
    <submittedName>
        <fullName evidence="3">Ferritin-like</fullName>
    </submittedName>
</protein>
<dbReference type="OrthoDB" id="726375at2"/>
<organism evidence="3 4">
    <name type="scientific">Geodermatophilus obscurus</name>
    <dbReference type="NCBI Taxonomy" id="1861"/>
    <lineage>
        <taxon>Bacteria</taxon>
        <taxon>Bacillati</taxon>
        <taxon>Actinomycetota</taxon>
        <taxon>Actinomycetes</taxon>
        <taxon>Geodermatophilales</taxon>
        <taxon>Geodermatophilaceae</taxon>
        <taxon>Geodermatophilus</taxon>
    </lineage>
</organism>
<dbReference type="Gene3D" id="1.20.1260.10">
    <property type="match status" value="1"/>
</dbReference>
<proteinExistence type="predicted"/>
<dbReference type="InterPro" id="IPR012347">
    <property type="entry name" value="Ferritin-like"/>
</dbReference>
<dbReference type="EMBL" id="FRDM01000036">
    <property type="protein sequence ID" value="SHN87661.1"/>
    <property type="molecule type" value="Genomic_DNA"/>
</dbReference>
<evidence type="ECO:0000313" key="4">
    <source>
        <dbReference type="Proteomes" id="UP000184428"/>
    </source>
</evidence>
<reference evidence="3 4" key="1">
    <citation type="submission" date="2016-12" db="EMBL/GenBank/DDBJ databases">
        <authorList>
            <person name="Song W.-J."/>
            <person name="Kurnit D.M."/>
        </authorList>
    </citation>
    <scope>NUCLEOTIDE SEQUENCE [LARGE SCALE GENOMIC DNA]</scope>
    <source>
        <strain evidence="3 4">DSM 43162</strain>
    </source>
</reference>
<gene>
    <name evidence="3" type="ORF">SAMN05660350_04203</name>
</gene>
<feature type="region of interest" description="Disordered" evidence="1">
    <location>
        <begin position="278"/>
        <end position="307"/>
    </location>
</feature>
<feature type="domain" description="Iminophenyl-pyruvate dimer synthase" evidence="2">
    <location>
        <begin position="46"/>
        <end position="269"/>
    </location>
</feature>